<feature type="domain" description="C1q" evidence="6">
    <location>
        <begin position="125"/>
        <end position="261"/>
    </location>
</feature>
<feature type="chain" id="PRO_5013553460" evidence="5">
    <location>
        <begin position="22"/>
        <end position="261"/>
    </location>
</feature>
<dbReference type="GO" id="GO:0005576">
    <property type="term" value="C:extracellular region"/>
    <property type="evidence" value="ECO:0007669"/>
    <property type="project" value="UniProtKB-SubCell"/>
</dbReference>
<dbReference type="Gene3D" id="2.60.120.40">
    <property type="match status" value="1"/>
</dbReference>
<dbReference type="PROSITE" id="PS50871">
    <property type="entry name" value="C1Q"/>
    <property type="match status" value="1"/>
</dbReference>
<dbReference type="PANTHER" id="PTHR15427">
    <property type="entry name" value="EMILIN ELASTIN MICROFIBRIL INTERFACE-LOCATED PROTEIN ELASTIN MICROFIBRIL INTERFACER"/>
    <property type="match status" value="1"/>
</dbReference>
<dbReference type="Proteomes" id="UP000230750">
    <property type="component" value="Unassembled WGS sequence"/>
</dbReference>
<dbReference type="SMART" id="SM00110">
    <property type="entry name" value="C1Q"/>
    <property type="match status" value="1"/>
</dbReference>
<keyword evidence="2" id="KW-0964">Secreted</keyword>
<organism evidence="7 8">
    <name type="scientific">Stichopus japonicus</name>
    <name type="common">Sea cucumber</name>
    <dbReference type="NCBI Taxonomy" id="307972"/>
    <lineage>
        <taxon>Eukaryota</taxon>
        <taxon>Metazoa</taxon>
        <taxon>Echinodermata</taxon>
        <taxon>Eleutherozoa</taxon>
        <taxon>Echinozoa</taxon>
        <taxon>Holothuroidea</taxon>
        <taxon>Aspidochirotacea</taxon>
        <taxon>Aspidochirotida</taxon>
        <taxon>Stichopodidae</taxon>
        <taxon>Apostichopus</taxon>
    </lineage>
</organism>
<comment type="subcellular location">
    <subcellularLocation>
        <location evidence="1">Secreted</location>
    </subcellularLocation>
</comment>
<evidence type="ECO:0000256" key="3">
    <source>
        <dbReference type="ARBA" id="ARBA00023119"/>
    </source>
</evidence>
<evidence type="ECO:0000256" key="5">
    <source>
        <dbReference type="SAM" id="SignalP"/>
    </source>
</evidence>
<dbReference type="OrthoDB" id="10062814at2759"/>
<dbReference type="SUPFAM" id="SSF49842">
    <property type="entry name" value="TNF-like"/>
    <property type="match status" value="1"/>
</dbReference>
<evidence type="ECO:0000256" key="4">
    <source>
        <dbReference type="SAM" id="MobiDB-lite"/>
    </source>
</evidence>
<comment type="caution">
    <text evidence="7">The sequence shown here is derived from an EMBL/GenBank/DDBJ whole genome shotgun (WGS) entry which is preliminary data.</text>
</comment>
<dbReference type="EMBL" id="MRZV01002529">
    <property type="protein sequence ID" value="PIK33484.1"/>
    <property type="molecule type" value="Genomic_DNA"/>
</dbReference>
<dbReference type="InterPro" id="IPR001073">
    <property type="entry name" value="C1q_dom"/>
</dbReference>
<feature type="signal peptide" evidence="5">
    <location>
        <begin position="1"/>
        <end position="21"/>
    </location>
</feature>
<evidence type="ECO:0000313" key="8">
    <source>
        <dbReference type="Proteomes" id="UP000230750"/>
    </source>
</evidence>
<accession>A0A2G8JCM0</accession>
<keyword evidence="3 7" id="KW-0176">Collagen</keyword>
<dbReference type="STRING" id="307972.A0A2G8JCM0"/>
<name>A0A2G8JCM0_STIJA</name>
<evidence type="ECO:0000313" key="7">
    <source>
        <dbReference type="EMBL" id="PIK33484.1"/>
    </source>
</evidence>
<dbReference type="GO" id="GO:0005581">
    <property type="term" value="C:collagen trimer"/>
    <property type="evidence" value="ECO:0007669"/>
    <property type="project" value="UniProtKB-KW"/>
</dbReference>
<evidence type="ECO:0000259" key="6">
    <source>
        <dbReference type="PROSITE" id="PS50871"/>
    </source>
</evidence>
<reference evidence="7 8" key="1">
    <citation type="journal article" date="2017" name="PLoS Biol.">
        <title>The sea cucumber genome provides insights into morphological evolution and visceral regeneration.</title>
        <authorList>
            <person name="Zhang X."/>
            <person name="Sun L."/>
            <person name="Yuan J."/>
            <person name="Sun Y."/>
            <person name="Gao Y."/>
            <person name="Zhang L."/>
            <person name="Li S."/>
            <person name="Dai H."/>
            <person name="Hamel J.F."/>
            <person name="Liu C."/>
            <person name="Yu Y."/>
            <person name="Liu S."/>
            <person name="Lin W."/>
            <person name="Guo K."/>
            <person name="Jin S."/>
            <person name="Xu P."/>
            <person name="Storey K.B."/>
            <person name="Huan P."/>
            <person name="Zhang T."/>
            <person name="Zhou Y."/>
            <person name="Zhang J."/>
            <person name="Lin C."/>
            <person name="Li X."/>
            <person name="Xing L."/>
            <person name="Huo D."/>
            <person name="Sun M."/>
            <person name="Wang L."/>
            <person name="Mercier A."/>
            <person name="Li F."/>
            <person name="Yang H."/>
            <person name="Xiang J."/>
        </authorList>
    </citation>
    <scope>NUCLEOTIDE SEQUENCE [LARGE SCALE GENOMIC DNA]</scope>
    <source>
        <strain evidence="7">Shaxun</strain>
        <tissue evidence="7">Muscle</tissue>
    </source>
</reference>
<gene>
    <name evidence="7" type="ORF">BSL78_29704</name>
</gene>
<protein>
    <submittedName>
        <fullName evidence="7">Putative collagen alpha-2(VIII) chain-like</fullName>
    </submittedName>
</protein>
<proteinExistence type="predicted"/>
<evidence type="ECO:0000256" key="2">
    <source>
        <dbReference type="ARBA" id="ARBA00022525"/>
    </source>
</evidence>
<dbReference type="InterPro" id="IPR050392">
    <property type="entry name" value="Collagen/C1q_domain"/>
</dbReference>
<keyword evidence="8" id="KW-1185">Reference proteome</keyword>
<sequence>MEGLRISAFLLLAGLYGRVLCADEMGSIILNGKNDVKTCGVVQGPPGAPGPAGNPGSPGIPGIPGNHGTCCMAGCGGGGGGVGAGSGARGEPGPKGEQGPMGPAGTPGLDGRAGDRGPSGEGMEAVMVKAAFSAAVTQTIRAPRSSDKVVVYDDVLTNIGGYFDGDTGMFTAPADGAYVFMLNVHRAAVTKSPYVKLMKEGEMQVSVYDYGTSDAYDTASNSAILELAQGERVWLQLDQGNELNSNDNRYTTFSGYMLFKT</sequence>
<dbReference type="AlphaFoldDB" id="A0A2G8JCM0"/>
<dbReference type="Pfam" id="PF00386">
    <property type="entry name" value="C1q"/>
    <property type="match status" value="1"/>
</dbReference>
<dbReference type="InterPro" id="IPR008983">
    <property type="entry name" value="Tumour_necrosis_fac-like_dom"/>
</dbReference>
<evidence type="ECO:0000256" key="1">
    <source>
        <dbReference type="ARBA" id="ARBA00004613"/>
    </source>
</evidence>
<dbReference type="PRINTS" id="PR00007">
    <property type="entry name" value="COMPLEMNTC1Q"/>
</dbReference>
<keyword evidence="5" id="KW-0732">Signal</keyword>
<dbReference type="PANTHER" id="PTHR15427:SF52">
    <property type="entry name" value="C1Q DOMAIN-CONTAINING PROTEIN"/>
    <property type="match status" value="1"/>
</dbReference>
<feature type="region of interest" description="Disordered" evidence="4">
    <location>
        <begin position="82"/>
        <end position="120"/>
    </location>
</feature>